<feature type="chain" id="PRO_5004351979" evidence="8">
    <location>
        <begin position="31"/>
        <end position="80"/>
    </location>
</feature>
<dbReference type="STRING" id="81985.R0HEQ8"/>
<feature type="signal peptide" evidence="8">
    <location>
        <begin position="1"/>
        <end position="30"/>
    </location>
</feature>
<reference evidence="10" key="1">
    <citation type="journal article" date="2013" name="Nat. Genet.">
        <title>The Capsella rubella genome and the genomic consequences of rapid mating system evolution.</title>
        <authorList>
            <person name="Slotte T."/>
            <person name="Hazzouri K.M."/>
            <person name="Agren J.A."/>
            <person name="Koenig D."/>
            <person name="Maumus F."/>
            <person name="Guo Y.L."/>
            <person name="Steige K."/>
            <person name="Platts A.E."/>
            <person name="Escobar J.S."/>
            <person name="Newman L.K."/>
            <person name="Wang W."/>
            <person name="Mandakova T."/>
            <person name="Vello E."/>
            <person name="Smith L.M."/>
            <person name="Henz S.R."/>
            <person name="Steffen J."/>
            <person name="Takuno S."/>
            <person name="Brandvain Y."/>
            <person name="Coop G."/>
            <person name="Andolfatto P."/>
            <person name="Hu T.T."/>
            <person name="Blanchette M."/>
            <person name="Clark R.M."/>
            <person name="Quesneville H."/>
            <person name="Nordborg M."/>
            <person name="Gaut B.S."/>
            <person name="Lysak M.A."/>
            <person name="Jenkins J."/>
            <person name="Grimwood J."/>
            <person name="Chapman J."/>
            <person name="Prochnik S."/>
            <person name="Shu S."/>
            <person name="Rokhsar D."/>
            <person name="Schmutz J."/>
            <person name="Weigel D."/>
            <person name="Wright S.I."/>
        </authorList>
    </citation>
    <scope>NUCLEOTIDE SEQUENCE [LARGE SCALE GENOMIC DNA]</scope>
    <source>
        <strain evidence="10">cv. Monte Gargano</strain>
    </source>
</reference>
<proteinExistence type="inferred from homology"/>
<dbReference type="PANTHER" id="PTHR34270">
    <property type="entry name" value="PROTEIN RALF-LIKE 15-RELATED"/>
    <property type="match status" value="1"/>
</dbReference>
<keyword evidence="5 8" id="KW-0732">Signal</keyword>
<dbReference type="PANTHER" id="PTHR34270:SF3">
    <property type="entry name" value="PROTEIN RALF-LIKE 16-RELATED"/>
    <property type="match status" value="1"/>
</dbReference>
<dbReference type="Proteomes" id="UP000029121">
    <property type="component" value="Unassembled WGS sequence"/>
</dbReference>
<evidence type="ECO:0000313" key="10">
    <source>
        <dbReference type="Proteomes" id="UP000029121"/>
    </source>
</evidence>
<evidence type="ECO:0000256" key="1">
    <source>
        <dbReference type="ARBA" id="ARBA00004613"/>
    </source>
</evidence>
<dbReference type="GO" id="GO:0040008">
    <property type="term" value="P:regulation of growth"/>
    <property type="evidence" value="ECO:0007669"/>
    <property type="project" value="UniProtKB-ARBA"/>
</dbReference>
<keyword evidence="6" id="KW-1015">Disulfide bond</keyword>
<organism evidence="9 10">
    <name type="scientific">Capsella rubella</name>
    <dbReference type="NCBI Taxonomy" id="81985"/>
    <lineage>
        <taxon>Eukaryota</taxon>
        <taxon>Viridiplantae</taxon>
        <taxon>Streptophyta</taxon>
        <taxon>Embryophyta</taxon>
        <taxon>Tracheophyta</taxon>
        <taxon>Spermatophyta</taxon>
        <taxon>Magnoliopsida</taxon>
        <taxon>eudicotyledons</taxon>
        <taxon>Gunneridae</taxon>
        <taxon>Pentapetalae</taxon>
        <taxon>rosids</taxon>
        <taxon>malvids</taxon>
        <taxon>Brassicales</taxon>
        <taxon>Brassicaceae</taxon>
        <taxon>Camelineae</taxon>
        <taxon>Capsella</taxon>
    </lineage>
</organism>
<accession>R0HEQ8</accession>
<comment type="subcellular location">
    <subcellularLocation>
        <location evidence="1">Secreted</location>
    </subcellularLocation>
</comment>
<comment type="function">
    <text evidence="7">Cell signaling peptide that may regulate plant stress, growth, and development. Mediates a rapid alkalinization of extracellular space by mediating a transient increase in the cytoplasmic Ca(2+) concentration leading to a calcium-dependent signaling events through a cell surface receptor and a concomitant activation of some intracellular mitogen-activated protein kinases.</text>
</comment>
<evidence type="ECO:0000256" key="3">
    <source>
        <dbReference type="ARBA" id="ARBA00022525"/>
    </source>
</evidence>
<evidence type="ECO:0000256" key="2">
    <source>
        <dbReference type="ARBA" id="ARBA00009178"/>
    </source>
</evidence>
<evidence type="ECO:0000256" key="5">
    <source>
        <dbReference type="ARBA" id="ARBA00022729"/>
    </source>
</evidence>
<evidence type="ECO:0000256" key="4">
    <source>
        <dbReference type="ARBA" id="ARBA00022702"/>
    </source>
</evidence>
<comment type="similarity">
    <text evidence="2">Belongs to the plant rapid alkalinization factor (RALF) family.</text>
</comment>
<sequence length="80" mass="8823">MIIFNGAKRSMLVAIFIAFVVISTMNVADAKVIGYPVIRGGDRPRCDHGKCPPDQPVSPYRPGCEKITRCRRPPPTPIKT</sequence>
<dbReference type="AlphaFoldDB" id="R0HEQ8"/>
<dbReference type="InterPro" id="IPR008801">
    <property type="entry name" value="RALF"/>
</dbReference>
<evidence type="ECO:0000256" key="6">
    <source>
        <dbReference type="ARBA" id="ARBA00023157"/>
    </source>
</evidence>
<evidence type="ECO:0000256" key="7">
    <source>
        <dbReference type="ARBA" id="ARBA00037228"/>
    </source>
</evidence>
<dbReference type="EMBL" id="KB870810">
    <property type="protein sequence ID" value="EOA22273.1"/>
    <property type="molecule type" value="Genomic_DNA"/>
</dbReference>
<protein>
    <submittedName>
        <fullName evidence="9">Uncharacterized protein</fullName>
    </submittedName>
</protein>
<evidence type="ECO:0000313" key="9">
    <source>
        <dbReference type="EMBL" id="EOA22273.1"/>
    </source>
</evidence>
<keyword evidence="3" id="KW-0964">Secreted</keyword>
<dbReference type="GO" id="GO:0005576">
    <property type="term" value="C:extracellular region"/>
    <property type="evidence" value="ECO:0007669"/>
    <property type="project" value="UniProtKB-SubCell"/>
</dbReference>
<dbReference type="Pfam" id="PF05498">
    <property type="entry name" value="RALF"/>
    <property type="match status" value="1"/>
</dbReference>
<evidence type="ECO:0000256" key="8">
    <source>
        <dbReference type="SAM" id="SignalP"/>
    </source>
</evidence>
<name>R0HEQ8_9BRAS</name>
<keyword evidence="10" id="KW-1185">Reference proteome</keyword>
<gene>
    <name evidence="9" type="ORF">CARUB_v10002869mg</name>
</gene>
<dbReference type="GO" id="GO:0005179">
    <property type="term" value="F:hormone activity"/>
    <property type="evidence" value="ECO:0007669"/>
    <property type="project" value="UniProtKB-KW"/>
</dbReference>
<keyword evidence="4" id="KW-0372">Hormone</keyword>